<sequence>MKNFNCILFVTCFLFIFSFPVFSLSKIQNNTLSTFQRSDTSTSKYALIYLYRPFEFWGLTIGFSVKKNGTKIFKIRNNSVHIIKVFQSGVTTISAQTFEKKSKVNLKIELGKAYYLKCTIRPGFLIGHPKLRIVSAEKGKIECYEIENDQ</sequence>
<dbReference type="EMBL" id="QOWE01000039">
    <property type="protein sequence ID" value="RCR65613.1"/>
    <property type="molecule type" value="Genomic_DNA"/>
</dbReference>
<gene>
    <name evidence="2" type="ORF">DUE52_30905</name>
</gene>
<dbReference type="RefSeq" id="WP_133299992.1">
    <property type="nucleotide sequence ID" value="NZ_QOWE01000039.1"/>
</dbReference>
<reference evidence="2 3" key="1">
    <citation type="submission" date="2018-07" db="EMBL/GenBank/DDBJ databases">
        <title>Genome analysis of Larkinella rosea.</title>
        <authorList>
            <person name="Zhou Z."/>
            <person name="Wang G."/>
        </authorList>
    </citation>
    <scope>NUCLEOTIDE SEQUENCE [LARGE SCALE GENOMIC DNA]</scope>
    <source>
        <strain evidence="3">zzj9</strain>
    </source>
</reference>
<dbReference type="AlphaFoldDB" id="A0A368JGF0"/>
<dbReference type="OrthoDB" id="1319634at2"/>
<accession>A0A368JGF0</accession>
<evidence type="ECO:0000313" key="2">
    <source>
        <dbReference type="EMBL" id="RCR65613.1"/>
    </source>
</evidence>
<protein>
    <submittedName>
        <fullName evidence="2">DUF2846 domain-containing protein</fullName>
    </submittedName>
</protein>
<organism evidence="2 3">
    <name type="scientific">Larkinella punicea</name>
    <dbReference type="NCBI Taxonomy" id="2315727"/>
    <lineage>
        <taxon>Bacteria</taxon>
        <taxon>Pseudomonadati</taxon>
        <taxon>Bacteroidota</taxon>
        <taxon>Cytophagia</taxon>
        <taxon>Cytophagales</taxon>
        <taxon>Spirosomataceae</taxon>
        <taxon>Larkinella</taxon>
    </lineage>
</organism>
<keyword evidence="3" id="KW-1185">Reference proteome</keyword>
<dbReference type="Pfam" id="PF11008">
    <property type="entry name" value="DUF2846"/>
    <property type="match status" value="1"/>
</dbReference>
<evidence type="ECO:0000259" key="1">
    <source>
        <dbReference type="Pfam" id="PF11008"/>
    </source>
</evidence>
<proteinExistence type="predicted"/>
<evidence type="ECO:0000313" key="3">
    <source>
        <dbReference type="Proteomes" id="UP000253383"/>
    </source>
</evidence>
<comment type="caution">
    <text evidence="2">The sequence shown here is derived from an EMBL/GenBank/DDBJ whole genome shotgun (WGS) entry which is preliminary data.</text>
</comment>
<dbReference type="Proteomes" id="UP000253383">
    <property type="component" value="Unassembled WGS sequence"/>
</dbReference>
<dbReference type="InterPro" id="IPR022548">
    <property type="entry name" value="DUF2846"/>
</dbReference>
<name>A0A368JGF0_9BACT</name>
<feature type="domain" description="DUF2846" evidence="1">
    <location>
        <begin position="45"/>
        <end position="122"/>
    </location>
</feature>